<keyword evidence="7 10" id="KW-0472">Membrane</keyword>
<dbReference type="HAMAP" id="MF_00033">
    <property type="entry name" value="MurG"/>
    <property type="match status" value="1"/>
</dbReference>
<keyword evidence="4 10" id="KW-0808">Transferase</keyword>
<evidence type="ECO:0000256" key="10">
    <source>
        <dbReference type="HAMAP-Rule" id="MF_00033"/>
    </source>
</evidence>
<proteinExistence type="inferred from homology"/>
<keyword evidence="5 10" id="KW-0133">Cell shape</keyword>
<dbReference type="EC" id="2.4.1.227" evidence="10"/>
<feature type="binding site" evidence="10">
    <location>
        <position position="291"/>
    </location>
    <ligand>
        <name>UDP-N-acetyl-alpha-D-glucosamine</name>
        <dbReference type="ChEBI" id="CHEBI:57705"/>
    </ligand>
</feature>
<dbReference type="PANTHER" id="PTHR21015:SF27">
    <property type="entry name" value="UDP-N-ACETYLGLUCOSAMINE--N-ACETYLMURAMYL-(PENTAPEPTIDE) PYROPHOSPHORYL-UNDECAPRENOL N-ACETYLGLUCOSAMINE TRANSFERASE"/>
    <property type="match status" value="1"/>
</dbReference>
<evidence type="ECO:0000256" key="4">
    <source>
        <dbReference type="ARBA" id="ARBA00022679"/>
    </source>
</evidence>
<evidence type="ECO:0000256" key="7">
    <source>
        <dbReference type="ARBA" id="ARBA00023136"/>
    </source>
</evidence>
<keyword evidence="8 10" id="KW-0131">Cell cycle</keyword>
<dbReference type="GO" id="GO:0050511">
    <property type="term" value="F:undecaprenyldiphospho-muramoylpentapeptide beta-N-acetylglucosaminyltransferase activity"/>
    <property type="evidence" value="ECO:0007669"/>
    <property type="project" value="UniProtKB-UniRule"/>
</dbReference>
<feature type="binding site" evidence="10">
    <location>
        <position position="197"/>
    </location>
    <ligand>
        <name>UDP-N-acetyl-alpha-D-glucosamine</name>
        <dbReference type="ChEBI" id="CHEBI:57705"/>
    </ligand>
</feature>
<protein>
    <recommendedName>
        <fullName evidence="10">UDP-N-acetylglucosamine--N-acetylmuramyl-(pentapeptide) pyrophosphoryl-undecaprenol N-acetylglucosamine transferase</fullName>
        <ecNumber evidence="10">2.4.1.227</ecNumber>
    </recommendedName>
    <alternativeName>
        <fullName evidence="10">Undecaprenyl-PP-MurNAc-pentapeptide-UDPGlcNAc GlcNAc transferase</fullName>
    </alternativeName>
</protein>
<dbReference type="Pfam" id="PF04101">
    <property type="entry name" value="Glyco_tran_28_C"/>
    <property type="match status" value="1"/>
</dbReference>
<dbReference type="AlphaFoldDB" id="A0A368YCK3"/>
<evidence type="ECO:0000256" key="2">
    <source>
        <dbReference type="ARBA" id="ARBA00022618"/>
    </source>
</evidence>
<dbReference type="GO" id="GO:0005975">
    <property type="term" value="P:carbohydrate metabolic process"/>
    <property type="evidence" value="ECO:0007669"/>
    <property type="project" value="InterPro"/>
</dbReference>
<sequence>MNKKQIIITGGGTAGHVMVNLAIIPVLLKEGWTIDYIGSKRGIEKDLISELEGVNYHSISTGKLRRYMSIENIKDPFKVLKGTLQAFRIIGKKKPVVIFSKGGFVSVPVLIASKLRGVPAVIHESDYTPGLANKIAIPFAKKVLATFKETLEYIPAQKAEWVGAVVRDELFTGDKETGLRLTNFKRDKDVLLIMGGSVGSKKVNEAVREALDQLLTTFQIIHICGKDNIDSSYEQPGYIQYEYVSDELKDLLEIADIVLSRAGANSIFEFLALNKPMLLIPLSKNASRGDQIVNAQSFKKQGYARVLEEENLTVDRLVQDLVSLQKEKTAVIEKMKNYQSVKAKDRVIEIIKEEAKE</sequence>
<reference evidence="13 14" key="1">
    <citation type="submission" date="2018-07" db="EMBL/GenBank/DDBJ databases">
        <title>Genomic Encyclopedia of Type Strains, Phase IV (KMG-IV): sequencing the most valuable type-strain genomes for metagenomic binning, comparative biology and taxonomic classification.</title>
        <authorList>
            <person name="Goeker M."/>
        </authorList>
    </citation>
    <scope>NUCLEOTIDE SEQUENCE [LARGE SCALE GENOMIC DNA]</scope>
    <source>
        <strain evidence="13 14">DSM 27696</strain>
    </source>
</reference>
<dbReference type="GO" id="GO:0008360">
    <property type="term" value="P:regulation of cell shape"/>
    <property type="evidence" value="ECO:0007669"/>
    <property type="project" value="UniProtKB-KW"/>
</dbReference>
<dbReference type="CDD" id="cd03785">
    <property type="entry name" value="GT28_MurG"/>
    <property type="match status" value="1"/>
</dbReference>
<dbReference type="GO" id="GO:0051301">
    <property type="term" value="P:cell division"/>
    <property type="evidence" value="ECO:0007669"/>
    <property type="project" value="UniProtKB-KW"/>
</dbReference>
<gene>
    <name evidence="10" type="primary">murG</name>
    <name evidence="13" type="ORF">DFR57_10125</name>
</gene>
<keyword evidence="1 10" id="KW-1003">Cell membrane</keyword>
<dbReference type="RefSeq" id="WP_114351108.1">
    <property type="nucleotide sequence ID" value="NZ_QPJJ01000001.1"/>
</dbReference>
<comment type="caution">
    <text evidence="10">Lacks conserved residue(s) required for the propagation of feature annotation.</text>
</comment>
<dbReference type="Proteomes" id="UP000252585">
    <property type="component" value="Unassembled WGS sequence"/>
</dbReference>
<evidence type="ECO:0000256" key="1">
    <source>
        <dbReference type="ARBA" id="ARBA00022475"/>
    </source>
</evidence>
<evidence type="ECO:0000313" key="14">
    <source>
        <dbReference type="Proteomes" id="UP000252585"/>
    </source>
</evidence>
<dbReference type="InterPro" id="IPR004276">
    <property type="entry name" value="GlycoTrans_28_N"/>
</dbReference>
<evidence type="ECO:0000259" key="12">
    <source>
        <dbReference type="Pfam" id="PF04101"/>
    </source>
</evidence>
<dbReference type="Gene3D" id="3.40.50.2000">
    <property type="entry name" value="Glycogen Phosphorylase B"/>
    <property type="match status" value="2"/>
</dbReference>
<keyword evidence="14" id="KW-1185">Reference proteome</keyword>
<keyword evidence="3 10" id="KW-0328">Glycosyltransferase</keyword>
<name>A0A368YCK3_9BACI</name>
<dbReference type="PANTHER" id="PTHR21015">
    <property type="entry name" value="UDP-N-ACETYLGLUCOSAMINE--N-ACETYLMURAMYL-(PENTAPEPTIDE) PYROPHOSPHORYL-UNDECAPRENOL N-ACETYLGLUCOSAMINE TRANSFERASE 1"/>
    <property type="match status" value="1"/>
</dbReference>
<dbReference type="EMBL" id="QPJJ01000001">
    <property type="protein sequence ID" value="RCW77158.1"/>
    <property type="molecule type" value="Genomic_DNA"/>
</dbReference>
<keyword evidence="6 10" id="KW-0573">Peptidoglycan synthesis</keyword>
<comment type="catalytic activity">
    <reaction evidence="10">
        <text>di-trans,octa-cis-undecaprenyl diphospho-N-acetyl-alpha-D-muramoyl-L-alanyl-D-glutamyl-meso-2,6-diaminopimeloyl-D-alanyl-D-alanine + UDP-N-acetyl-alpha-D-glucosamine = di-trans,octa-cis-undecaprenyl diphospho-[N-acetyl-alpha-D-glucosaminyl-(1-&gt;4)]-N-acetyl-alpha-D-muramoyl-L-alanyl-D-glutamyl-meso-2,6-diaminopimeloyl-D-alanyl-D-alanine + UDP + H(+)</text>
        <dbReference type="Rhea" id="RHEA:31227"/>
        <dbReference type="ChEBI" id="CHEBI:15378"/>
        <dbReference type="ChEBI" id="CHEBI:57705"/>
        <dbReference type="ChEBI" id="CHEBI:58223"/>
        <dbReference type="ChEBI" id="CHEBI:61387"/>
        <dbReference type="ChEBI" id="CHEBI:61388"/>
        <dbReference type="EC" id="2.4.1.227"/>
    </reaction>
</comment>
<dbReference type="InterPro" id="IPR007235">
    <property type="entry name" value="Glyco_trans_28_C"/>
</dbReference>
<dbReference type="GO" id="GO:0009252">
    <property type="term" value="P:peptidoglycan biosynthetic process"/>
    <property type="evidence" value="ECO:0007669"/>
    <property type="project" value="UniProtKB-UniRule"/>
</dbReference>
<feature type="domain" description="Glycosyl transferase family 28 C-terminal" evidence="12">
    <location>
        <begin position="190"/>
        <end position="345"/>
    </location>
</feature>
<keyword evidence="9 10" id="KW-0961">Cell wall biogenesis/degradation</keyword>
<accession>A0A368YCK3</accession>
<evidence type="ECO:0000313" key="13">
    <source>
        <dbReference type="EMBL" id="RCW77158.1"/>
    </source>
</evidence>
<dbReference type="InterPro" id="IPR006009">
    <property type="entry name" value="GlcNAc_MurG"/>
</dbReference>
<evidence type="ECO:0000256" key="3">
    <source>
        <dbReference type="ARBA" id="ARBA00022676"/>
    </source>
</evidence>
<comment type="pathway">
    <text evidence="10">Cell wall biogenesis; peptidoglycan biosynthesis.</text>
</comment>
<dbReference type="NCBIfam" id="TIGR01133">
    <property type="entry name" value="murG"/>
    <property type="match status" value="1"/>
</dbReference>
<feature type="binding site" evidence="10">
    <location>
        <position position="167"/>
    </location>
    <ligand>
        <name>UDP-N-acetyl-alpha-D-glucosamine</name>
        <dbReference type="ChEBI" id="CHEBI:57705"/>
    </ligand>
</feature>
<evidence type="ECO:0000256" key="6">
    <source>
        <dbReference type="ARBA" id="ARBA00022984"/>
    </source>
</evidence>
<keyword evidence="2 10" id="KW-0132">Cell division</keyword>
<comment type="subcellular location">
    <subcellularLocation>
        <location evidence="10">Cell membrane</location>
        <topology evidence="10">Peripheral membrane protein</topology>
        <orientation evidence="10">Cytoplasmic side</orientation>
    </subcellularLocation>
</comment>
<feature type="domain" description="Glycosyltransferase family 28 N-terminal" evidence="11">
    <location>
        <begin position="6"/>
        <end position="144"/>
    </location>
</feature>
<dbReference type="OrthoDB" id="9808936at2"/>
<dbReference type="GO" id="GO:0005886">
    <property type="term" value="C:plasma membrane"/>
    <property type="evidence" value="ECO:0007669"/>
    <property type="project" value="UniProtKB-SubCell"/>
</dbReference>
<dbReference type="NCBIfam" id="NF009102">
    <property type="entry name" value="PRK12446.1"/>
    <property type="match status" value="1"/>
</dbReference>
<dbReference type="GO" id="GO:0051991">
    <property type="term" value="F:UDP-N-acetyl-D-glucosamine:N-acetylmuramoyl-L-alanyl-D-glutamyl-meso-2,6-diaminopimelyl-D-alanyl-D-alanine-diphosphoundecaprenol 4-beta-N-acetylglucosaminlytransferase activity"/>
    <property type="evidence" value="ECO:0007669"/>
    <property type="project" value="RHEA"/>
</dbReference>
<comment type="caution">
    <text evidence="13">The sequence shown here is derived from an EMBL/GenBank/DDBJ whole genome shotgun (WGS) entry which is preliminary data.</text>
</comment>
<comment type="similarity">
    <text evidence="10">Belongs to the glycosyltransferase 28 family. MurG subfamily.</text>
</comment>
<evidence type="ECO:0000259" key="11">
    <source>
        <dbReference type="Pfam" id="PF03033"/>
    </source>
</evidence>
<dbReference type="Pfam" id="PF03033">
    <property type="entry name" value="Glyco_transf_28"/>
    <property type="match status" value="1"/>
</dbReference>
<comment type="function">
    <text evidence="10">Cell wall formation. Catalyzes the transfer of a GlcNAc subunit on undecaprenyl-pyrophosphoryl-MurNAc-pentapeptide (lipid intermediate I) to form undecaprenyl-pyrophosphoryl-MurNAc-(pentapeptide)GlcNAc (lipid intermediate II).</text>
</comment>
<evidence type="ECO:0000256" key="8">
    <source>
        <dbReference type="ARBA" id="ARBA00023306"/>
    </source>
</evidence>
<dbReference type="GO" id="GO:0071555">
    <property type="term" value="P:cell wall organization"/>
    <property type="evidence" value="ECO:0007669"/>
    <property type="project" value="UniProtKB-KW"/>
</dbReference>
<evidence type="ECO:0000256" key="5">
    <source>
        <dbReference type="ARBA" id="ARBA00022960"/>
    </source>
</evidence>
<dbReference type="UniPathway" id="UPA00219"/>
<feature type="binding site" evidence="10">
    <location>
        <begin position="13"/>
        <end position="15"/>
    </location>
    <ligand>
        <name>UDP-N-acetyl-alpha-D-glucosamine</name>
        <dbReference type="ChEBI" id="CHEBI:57705"/>
    </ligand>
</feature>
<dbReference type="SUPFAM" id="SSF53756">
    <property type="entry name" value="UDP-Glycosyltransferase/glycogen phosphorylase"/>
    <property type="match status" value="1"/>
</dbReference>
<organism evidence="13 14">
    <name type="scientific">Saliterribacillus persicus</name>
    <dbReference type="NCBI Taxonomy" id="930114"/>
    <lineage>
        <taxon>Bacteria</taxon>
        <taxon>Bacillati</taxon>
        <taxon>Bacillota</taxon>
        <taxon>Bacilli</taxon>
        <taxon>Bacillales</taxon>
        <taxon>Bacillaceae</taxon>
        <taxon>Saliterribacillus</taxon>
    </lineage>
</organism>
<evidence type="ECO:0000256" key="9">
    <source>
        <dbReference type="ARBA" id="ARBA00023316"/>
    </source>
</evidence>